<proteinExistence type="inferred from homology"/>
<dbReference type="InterPro" id="IPR046358">
    <property type="entry name" value="Flagellin_C"/>
</dbReference>
<dbReference type="Pfam" id="PF00700">
    <property type="entry name" value="Flagellin_C"/>
    <property type="match status" value="1"/>
</dbReference>
<keyword evidence="3 4" id="KW-0975">Bacterial flagellum</keyword>
<feature type="domain" description="Flagellin C-terminal" evidence="6">
    <location>
        <begin position="388"/>
        <end position="472"/>
    </location>
</feature>
<evidence type="ECO:0000256" key="2">
    <source>
        <dbReference type="ARBA" id="ARBA00022525"/>
    </source>
</evidence>
<dbReference type="GO" id="GO:0005576">
    <property type="term" value="C:extracellular region"/>
    <property type="evidence" value="ECO:0007669"/>
    <property type="project" value="UniProtKB-SubCell"/>
</dbReference>
<evidence type="ECO:0000256" key="1">
    <source>
        <dbReference type="ARBA" id="ARBA00005709"/>
    </source>
</evidence>
<feature type="domain" description="Flagellin N-terminal" evidence="5">
    <location>
        <begin position="6"/>
        <end position="142"/>
    </location>
</feature>
<comment type="function">
    <text evidence="4">Flagellin is the subunit protein which polymerizes to form the filaments of bacterial flagella.</text>
</comment>
<keyword evidence="8" id="KW-1185">Reference proteome</keyword>
<comment type="similarity">
    <text evidence="1 4">Belongs to the bacterial flagellin family.</text>
</comment>
<dbReference type="SUPFAM" id="SSF64518">
    <property type="entry name" value="Phase 1 flagellin"/>
    <property type="match status" value="1"/>
</dbReference>
<name>A0A7V8VEM0_9BACT</name>
<dbReference type="Gene3D" id="1.20.1330.10">
    <property type="entry name" value="f41 fragment of flagellin, N-terminal domain"/>
    <property type="match status" value="2"/>
</dbReference>
<dbReference type="Proteomes" id="UP000542342">
    <property type="component" value="Unassembled WGS sequence"/>
</dbReference>
<protein>
    <recommendedName>
        <fullName evidence="4">Flagellin</fullName>
    </recommendedName>
</protein>
<organism evidence="7 8">
    <name type="scientific">Thermogemmata fonticola</name>
    <dbReference type="NCBI Taxonomy" id="2755323"/>
    <lineage>
        <taxon>Bacteria</taxon>
        <taxon>Pseudomonadati</taxon>
        <taxon>Planctomycetota</taxon>
        <taxon>Planctomycetia</taxon>
        <taxon>Gemmatales</taxon>
        <taxon>Gemmataceae</taxon>
        <taxon>Thermogemmata</taxon>
    </lineage>
</organism>
<dbReference type="Pfam" id="PF07196">
    <property type="entry name" value="Flagellin_IN"/>
    <property type="match status" value="1"/>
</dbReference>
<dbReference type="EMBL" id="JACEFB010000006">
    <property type="protein sequence ID" value="MBA2226577.1"/>
    <property type="molecule type" value="Genomic_DNA"/>
</dbReference>
<evidence type="ECO:0000259" key="6">
    <source>
        <dbReference type="Pfam" id="PF00700"/>
    </source>
</evidence>
<dbReference type="InterPro" id="IPR001492">
    <property type="entry name" value="Flagellin"/>
</dbReference>
<dbReference type="InterPro" id="IPR042187">
    <property type="entry name" value="Flagellin_C_sub2"/>
</dbReference>
<evidence type="ECO:0000259" key="5">
    <source>
        <dbReference type="Pfam" id="PF00669"/>
    </source>
</evidence>
<evidence type="ECO:0000256" key="3">
    <source>
        <dbReference type="ARBA" id="ARBA00023143"/>
    </source>
</evidence>
<dbReference type="Gene3D" id="6.10.10.10">
    <property type="entry name" value="Flagellar export chaperone, C-terminal domain"/>
    <property type="match status" value="1"/>
</dbReference>
<evidence type="ECO:0000313" key="7">
    <source>
        <dbReference type="EMBL" id="MBA2226577.1"/>
    </source>
</evidence>
<dbReference type="InterPro" id="IPR001029">
    <property type="entry name" value="Flagellin_N"/>
</dbReference>
<dbReference type="RefSeq" id="WP_194538008.1">
    <property type="nucleotide sequence ID" value="NZ_JACEFB010000006.1"/>
</dbReference>
<reference evidence="7 8" key="1">
    <citation type="submission" date="2020-07" db="EMBL/GenBank/DDBJ databases">
        <title>Thermogemmata thermophila gen. nov., sp. nov., a novel moderate thermophilic planctomycete from a Kamchatka hot spring.</title>
        <authorList>
            <person name="Elcheninov A.G."/>
            <person name="Podosokorskaya O.A."/>
            <person name="Kovaleva O.L."/>
            <person name="Novikov A."/>
            <person name="Bonch-Osmolovskaya E.A."/>
            <person name="Toshchakov S.V."/>
            <person name="Kublanov I.V."/>
        </authorList>
    </citation>
    <scope>NUCLEOTIDE SEQUENCE [LARGE SCALE GENOMIC DNA]</scope>
    <source>
        <strain evidence="7 8">2918</strain>
    </source>
</reference>
<dbReference type="GO" id="GO:0005198">
    <property type="term" value="F:structural molecule activity"/>
    <property type="evidence" value="ECO:0007669"/>
    <property type="project" value="UniProtKB-UniRule"/>
</dbReference>
<dbReference type="PANTHER" id="PTHR42792">
    <property type="entry name" value="FLAGELLIN"/>
    <property type="match status" value="1"/>
</dbReference>
<dbReference type="GO" id="GO:0009288">
    <property type="term" value="C:bacterial-type flagellum"/>
    <property type="evidence" value="ECO:0007669"/>
    <property type="project" value="UniProtKB-SubCell"/>
</dbReference>
<dbReference type="AlphaFoldDB" id="A0A7V8VEM0"/>
<gene>
    <name evidence="7" type="ORF">H0921_10435</name>
</gene>
<dbReference type="PANTHER" id="PTHR42792:SF2">
    <property type="entry name" value="FLAGELLIN"/>
    <property type="match status" value="1"/>
</dbReference>
<accession>A0A7V8VEM0</accession>
<dbReference type="PRINTS" id="PR00207">
    <property type="entry name" value="FLAGELLIN"/>
</dbReference>
<comment type="subcellular location">
    <subcellularLocation>
        <location evidence="4">Secreted</location>
    </subcellularLocation>
    <subcellularLocation>
        <location evidence="4">Bacterial flagellum</location>
    </subcellularLocation>
</comment>
<comment type="caution">
    <text evidence="7">The sequence shown here is derived from an EMBL/GenBank/DDBJ whole genome shotgun (WGS) entry which is preliminary data.</text>
</comment>
<dbReference type="InterPro" id="IPR010810">
    <property type="entry name" value="Flagellin_hook_IN_motif"/>
</dbReference>
<sequence length="475" mass="48102">MGLALNNNVSSLTAQHNLLATNTQLSRSLERLSTGLKVNRGADGPAALVISEKQRAQIAGLKQAIDNTNKAISVIQTGEGALNEINSLLNKIRRLALDSANSGVNDADSLAANQAEINNALNTITDIATRTQFGSKKLLDGSAGVRVVSAPAGVSVSATPGAGAATGNYTIVVDTAAVRANTSGAVTAFTGTQSATLTINGVNITLNASNAGSLNDMVSTINKYTGQTGVVASIDSSSGDLVLASTVYGTQGNFVVAASGPNAANISSLAGTVNNGVDLVLDITGPGGALTGVVGQGNTVNAMGLSITIADDPTTPFTTLDASVDNGIIQIENNALTFQIGANANQTATISLGDVRASALGQGVAGSQFANLAMINVTTQSGAQDAIRVIDKAISDVANLRGALGAFQANTLESNVNNLKFTLENTVFAESVIRDTDFAQEISNFTKLQTQMQAGATVLGNANQLSQLIAGLLRG</sequence>
<keyword evidence="2 4" id="KW-0964">Secreted</keyword>
<evidence type="ECO:0000313" key="8">
    <source>
        <dbReference type="Proteomes" id="UP000542342"/>
    </source>
</evidence>
<evidence type="ECO:0000256" key="4">
    <source>
        <dbReference type="RuleBase" id="RU362073"/>
    </source>
</evidence>
<dbReference type="Gene3D" id="3.30.70.2120">
    <property type="match status" value="1"/>
</dbReference>
<dbReference type="Pfam" id="PF00669">
    <property type="entry name" value="Flagellin_N"/>
    <property type="match status" value="1"/>
</dbReference>